<protein>
    <recommendedName>
        <fullName evidence="13 14">Crossover junction endodeoxyribonuclease RuvC</fullName>
        <ecNumber evidence="13 14">3.1.21.10</ecNumber>
    </recommendedName>
    <alternativeName>
        <fullName evidence="13">Holliday junction nuclease RuvC</fullName>
    </alternativeName>
    <alternativeName>
        <fullName evidence="13">Holliday junction resolvase RuvC</fullName>
    </alternativeName>
</protein>
<comment type="function">
    <text evidence="13">The RuvA-RuvB-RuvC complex processes Holliday junction (HJ) DNA during genetic recombination and DNA repair. Endonuclease that resolves HJ intermediates. Cleaves cruciform DNA by making single-stranded nicks across the HJ at symmetrical positions within the homologous arms, yielding a 5'-phosphate and a 3'-hydroxyl group; requires a central core of homology in the junction. The consensus cleavage sequence is 5'-(A/T)TT(C/G)-3'. Cleavage occurs on the 3'-side of the TT dinucleotide at the point of strand exchange. HJ branch migration catalyzed by RuvA-RuvB allows RuvC to scan DNA until it finds its consensus sequence, where it cleaves and resolves the cruciform DNA.</text>
</comment>
<evidence type="ECO:0000313" key="15">
    <source>
        <dbReference type="EMBL" id="HIU93835.1"/>
    </source>
</evidence>
<evidence type="ECO:0000256" key="7">
    <source>
        <dbReference type="ARBA" id="ARBA00022801"/>
    </source>
</evidence>
<evidence type="ECO:0000256" key="13">
    <source>
        <dbReference type="HAMAP-Rule" id="MF_00034"/>
    </source>
</evidence>
<organism evidence="15 16">
    <name type="scientific">Candidatus Aphodomorpha intestinavium</name>
    <dbReference type="NCBI Taxonomy" id="2840672"/>
    <lineage>
        <taxon>Bacteria</taxon>
        <taxon>Bacillati</taxon>
        <taxon>Bacillota</taxon>
        <taxon>Clostridia</taxon>
        <taxon>Eubacteriales</taxon>
        <taxon>Candidatus Aphodomorpha</taxon>
    </lineage>
</organism>
<evidence type="ECO:0000256" key="3">
    <source>
        <dbReference type="ARBA" id="ARBA00022722"/>
    </source>
</evidence>
<dbReference type="GO" id="GO:0008821">
    <property type="term" value="F:crossover junction DNA endonuclease activity"/>
    <property type="evidence" value="ECO:0007669"/>
    <property type="project" value="UniProtKB-UniRule"/>
</dbReference>
<dbReference type="GO" id="GO:0000287">
    <property type="term" value="F:magnesium ion binding"/>
    <property type="evidence" value="ECO:0007669"/>
    <property type="project" value="UniProtKB-UniRule"/>
</dbReference>
<feature type="active site" evidence="13">
    <location>
        <position position="140"/>
    </location>
</feature>
<comment type="caution">
    <text evidence="15">The sequence shown here is derived from an EMBL/GenBank/DDBJ whole genome shotgun (WGS) entry which is preliminary data.</text>
</comment>
<dbReference type="PANTHER" id="PTHR30194">
    <property type="entry name" value="CROSSOVER JUNCTION ENDODEOXYRIBONUCLEASE RUVC"/>
    <property type="match status" value="1"/>
</dbReference>
<feature type="active site" evidence="13">
    <location>
        <position position="67"/>
    </location>
</feature>
<comment type="cofactor">
    <cofactor evidence="13">
        <name>Mg(2+)</name>
        <dbReference type="ChEBI" id="CHEBI:18420"/>
    </cofactor>
    <text evidence="13">Binds 2 Mg(2+) ion per subunit.</text>
</comment>
<accession>A0A9D1SSL0</accession>
<dbReference type="PANTHER" id="PTHR30194:SF3">
    <property type="entry name" value="CROSSOVER JUNCTION ENDODEOXYRIBONUCLEASE RUVC"/>
    <property type="match status" value="1"/>
</dbReference>
<feature type="active site" evidence="13">
    <location>
        <position position="7"/>
    </location>
</feature>
<dbReference type="GO" id="GO:0006281">
    <property type="term" value="P:DNA repair"/>
    <property type="evidence" value="ECO:0007669"/>
    <property type="project" value="UniProtKB-UniRule"/>
</dbReference>
<reference evidence="15" key="2">
    <citation type="journal article" date="2021" name="PeerJ">
        <title>Extensive microbial diversity within the chicken gut microbiome revealed by metagenomics and culture.</title>
        <authorList>
            <person name="Gilroy R."/>
            <person name="Ravi A."/>
            <person name="Getino M."/>
            <person name="Pursley I."/>
            <person name="Horton D.L."/>
            <person name="Alikhan N.F."/>
            <person name="Baker D."/>
            <person name="Gharbi K."/>
            <person name="Hall N."/>
            <person name="Watson M."/>
            <person name="Adriaenssens E.M."/>
            <person name="Foster-Nyarko E."/>
            <person name="Jarju S."/>
            <person name="Secka A."/>
            <person name="Antonio M."/>
            <person name="Oren A."/>
            <person name="Chaudhuri R.R."/>
            <person name="La Ragione R."/>
            <person name="Hildebrand F."/>
            <person name="Pallen M.J."/>
        </authorList>
    </citation>
    <scope>NUCLEOTIDE SEQUENCE</scope>
    <source>
        <strain evidence="15">ChiGjej2B2-16831</strain>
    </source>
</reference>
<dbReference type="EC" id="3.1.21.10" evidence="13 14"/>
<dbReference type="InterPro" id="IPR020563">
    <property type="entry name" value="X-over_junc_endoDNase_Mg_BS"/>
</dbReference>
<reference evidence="15" key="1">
    <citation type="submission" date="2020-10" db="EMBL/GenBank/DDBJ databases">
        <authorList>
            <person name="Gilroy R."/>
        </authorList>
    </citation>
    <scope>NUCLEOTIDE SEQUENCE</scope>
    <source>
        <strain evidence="15">ChiGjej2B2-16831</strain>
    </source>
</reference>
<evidence type="ECO:0000256" key="9">
    <source>
        <dbReference type="ARBA" id="ARBA00023125"/>
    </source>
</evidence>
<dbReference type="PROSITE" id="PS01321">
    <property type="entry name" value="RUVC"/>
    <property type="match status" value="1"/>
</dbReference>
<dbReference type="GO" id="GO:0003677">
    <property type="term" value="F:DNA binding"/>
    <property type="evidence" value="ECO:0007669"/>
    <property type="project" value="UniProtKB-KW"/>
</dbReference>
<dbReference type="InterPro" id="IPR012337">
    <property type="entry name" value="RNaseH-like_sf"/>
</dbReference>
<comment type="subcellular location">
    <subcellularLocation>
        <location evidence="13">Cytoplasm</location>
    </subcellularLocation>
</comment>
<keyword evidence="4 13" id="KW-0479">Metal-binding</keyword>
<evidence type="ECO:0000256" key="2">
    <source>
        <dbReference type="ARBA" id="ARBA00022490"/>
    </source>
</evidence>
<dbReference type="GO" id="GO:0006310">
    <property type="term" value="P:DNA recombination"/>
    <property type="evidence" value="ECO:0007669"/>
    <property type="project" value="UniProtKB-UniRule"/>
</dbReference>
<keyword evidence="7 13" id="KW-0378">Hydrolase</keyword>
<dbReference type="EMBL" id="DVNZ01000053">
    <property type="protein sequence ID" value="HIU93835.1"/>
    <property type="molecule type" value="Genomic_DNA"/>
</dbReference>
<dbReference type="NCBIfam" id="NF000711">
    <property type="entry name" value="PRK00039.2-1"/>
    <property type="match status" value="1"/>
</dbReference>
<dbReference type="Pfam" id="PF02075">
    <property type="entry name" value="RuvC"/>
    <property type="match status" value="1"/>
</dbReference>
<evidence type="ECO:0000256" key="6">
    <source>
        <dbReference type="ARBA" id="ARBA00022763"/>
    </source>
</evidence>
<dbReference type="Proteomes" id="UP000824128">
    <property type="component" value="Unassembled WGS sequence"/>
</dbReference>
<gene>
    <name evidence="13 15" type="primary">ruvC</name>
    <name evidence="15" type="ORF">IAD24_01630</name>
</gene>
<evidence type="ECO:0000256" key="5">
    <source>
        <dbReference type="ARBA" id="ARBA00022759"/>
    </source>
</evidence>
<evidence type="ECO:0000313" key="16">
    <source>
        <dbReference type="Proteomes" id="UP000824128"/>
    </source>
</evidence>
<evidence type="ECO:0000256" key="14">
    <source>
        <dbReference type="NCBIfam" id="TIGR00228"/>
    </source>
</evidence>
<dbReference type="Gene3D" id="3.30.420.10">
    <property type="entry name" value="Ribonuclease H-like superfamily/Ribonuclease H"/>
    <property type="match status" value="1"/>
</dbReference>
<evidence type="ECO:0000256" key="10">
    <source>
        <dbReference type="ARBA" id="ARBA00023172"/>
    </source>
</evidence>
<evidence type="ECO:0000256" key="8">
    <source>
        <dbReference type="ARBA" id="ARBA00022842"/>
    </source>
</evidence>
<keyword evidence="5 13" id="KW-0255">Endonuclease</keyword>
<keyword evidence="6 13" id="KW-0227">DNA damage</keyword>
<dbReference type="PRINTS" id="PR00696">
    <property type="entry name" value="RSOLVASERUVC"/>
</dbReference>
<sequence>MRILGIDPGYAILGYGVIDAAGTRTAAVDYGVIETKAGEPFPERLERLYAGVRQLIGQYRPDAAAFEELFFYRNTTTAFAVGAGRGVALLAAQQSGLPLYEYTPMQIKLAVTGDGHADKHAVQQMVRVLLSLPRVPKPDDAADALACALCRAGTSGPAAEEYRIR</sequence>
<dbReference type="GO" id="GO:0005737">
    <property type="term" value="C:cytoplasm"/>
    <property type="evidence" value="ECO:0007669"/>
    <property type="project" value="UniProtKB-SubCell"/>
</dbReference>
<comment type="similarity">
    <text evidence="1 13">Belongs to the RuvC family.</text>
</comment>
<evidence type="ECO:0000256" key="4">
    <source>
        <dbReference type="ARBA" id="ARBA00022723"/>
    </source>
</evidence>
<dbReference type="InterPro" id="IPR002176">
    <property type="entry name" value="X-over_junc_endoDNase_RuvC"/>
</dbReference>
<dbReference type="SUPFAM" id="SSF53098">
    <property type="entry name" value="Ribonuclease H-like"/>
    <property type="match status" value="1"/>
</dbReference>
<feature type="binding site" evidence="13">
    <location>
        <position position="67"/>
    </location>
    <ligand>
        <name>Mg(2+)</name>
        <dbReference type="ChEBI" id="CHEBI:18420"/>
        <label>2</label>
    </ligand>
</feature>
<dbReference type="GO" id="GO:0048476">
    <property type="term" value="C:Holliday junction resolvase complex"/>
    <property type="evidence" value="ECO:0007669"/>
    <property type="project" value="UniProtKB-UniRule"/>
</dbReference>
<comment type="subunit">
    <text evidence="13">Homodimer which binds Holliday junction (HJ) DNA. The HJ becomes 2-fold symmetrical on binding to RuvC with unstacked arms; it has a different conformation from HJ DNA in complex with RuvA. In the full resolvosome a probable DNA-RuvA(4)-RuvB(12)-RuvC(2) complex forms which resolves the HJ.</text>
</comment>
<comment type="catalytic activity">
    <reaction evidence="12 13">
        <text>Endonucleolytic cleavage at a junction such as a reciprocal single-stranded crossover between two homologous DNA duplexes (Holliday junction).</text>
        <dbReference type="EC" id="3.1.21.10"/>
    </reaction>
</comment>
<keyword evidence="11 13" id="KW-0234">DNA repair</keyword>
<evidence type="ECO:0000256" key="1">
    <source>
        <dbReference type="ARBA" id="ARBA00009518"/>
    </source>
</evidence>
<evidence type="ECO:0000256" key="12">
    <source>
        <dbReference type="ARBA" id="ARBA00029354"/>
    </source>
</evidence>
<keyword evidence="10 13" id="KW-0233">DNA recombination</keyword>
<dbReference type="InterPro" id="IPR036397">
    <property type="entry name" value="RNaseH_sf"/>
</dbReference>
<keyword evidence="9 13" id="KW-0238">DNA-binding</keyword>
<dbReference type="FunFam" id="3.30.420.10:FF:000002">
    <property type="entry name" value="Crossover junction endodeoxyribonuclease RuvC"/>
    <property type="match status" value="1"/>
</dbReference>
<feature type="binding site" evidence="13">
    <location>
        <position position="140"/>
    </location>
    <ligand>
        <name>Mg(2+)</name>
        <dbReference type="ChEBI" id="CHEBI:18420"/>
        <label>1</label>
    </ligand>
</feature>
<dbReference type="HAMAP" id="MF_00034">
    <property type="entry name" value="RuvC"/>
    <property type="match status" value="1"/>
</dbReference>
<keyword evidence="8 13" id="KW-0460">Magnesium</keyword>
<dbReference type="AlphaFoldDB" id="A0A9D1SSL0"/>
<dbReference type="NCBIfam" id="TIGR00228">
    <property type="entry name" value="ruvC"/>
    <property type="match status" value="1"/>
</dbReference>
<keyword evidence="3 13" id="KW-0540">Nuclease</keyword>
<keyword evidence="2 13" id="KW-0963">Cytoplasm</keyword>
<proteinExistence type="inferred from homology"/>
<dbReference type="CDD" id="cd16962">
    <property type="entry name" value="RuvC"/>
    <property type="match status" value="1"/>
</dbReference>
<name>A0A9D1SSL0_9FIRM</name>
<feature type="binding site" evidence="13">
    <location>
        <position position="7"/>
    </location>
    <ligand>
        <name>Mg(2+)</name>
        <dbReference type="ChEBI" id="CHEBI:18420"/>
        <label>1</label>
    </ligand>
</feature>
<evidence type="ECO:0000256" key="11">
    <source>
        <dbReference type="ARBA" id="ARBA00023204"/>
    </source>
</evidence>